<name>A0ABQ4EFC3_9ACTN</name>
<proteinExistence type="predicted"/>
<gene>
    <name evidence="2" type="ORF">Pen02_82850</name>
</gene>
<evidence type="ECO:0000256" key="1">
    <source>
        <dbReference type="SAM" id="Phobius"/>
    </source>
</evidence>
<organism evidence="2 3">
    <name type="scientific">Plantactinospora endophytica</name>
    <dbReference type="NCBI Taxonomy" id="673535"/>
    <lineage>
        <taxon>Bacteria</taxon>
        <taxon>Bacillati</taxon>
        <taxon>Actinomycetota</taxon>
        <taxon>Actinomycetes</taxon>
        <taxon>Micromonosporales</taxon>
        <taxon>Micromonosporaceae</taxon>
        <taxon>Plantactinospora</taxon>
    </lineage>
</organism>
<evidence type="ECO:0000313" key="2">
    <source>
        <dbReference type="EMBL" id="GIG93349.1"/>
    </source>
</evidence>
<sequence>MQTPIWVPLVAAALGIAGVLWTQWRADTRGDKVWKREREHEAQLWAREDRARTFEQRRKNYADFYIALKAMVEVASEHAHQRNPHGLPQTFHREASGQLQLMDLYGSGTVPLAARKAYDRAASLGRYSHRPGYDPELMEFEYDEAEVELLNAIRADLGVPGTFAAPDPEQPDRRVLRG</sequence>
<dbReference type="Proteomes" id="UP000646749">
    <property type="component" value="Unassembled WGS sequence"/>
</dbReference>
<keyword evidence="1" id="KW-1133">Transmembrane helix</keyword>
<accession>A0ABQ4EFC3</accession>
<reference evidence="2 3" key="1">
    <citation type="submission" date="2021-01" db="EMBL/GenBank/DDBJ databases">
        <title>Whole genome shotgun sequence of Plantactinospora endophytica NBRC 110450.</title>
        <authorList>
            <person name="Komaki H."/>
            <person name="Tamura T."/>
        </authorList>
    </citation>
    <scope>NUCLEOTIDE SEQUENCE [LARGE SCALE GENOMIC DNA]</scope>
    <source>
        <strain evidence="2 3">NBRC 110450</strain>
    </source>
</reference>
<dbReference type="EMBL" id="BONW01000062">
    <property type="protein sequence ID" value="GIG93349.1"/>
    <property type="molecule type" value="Genomic_DNA"/>
</dbReference>
<comment type="caution">
    <text evidence="2">The sequence shown here is derived from an EMBL/GenBank/DDBJ whole genome shotgun (WGS) entry which is preliminary data.</text>
</comment>
<evidence type="ECO:0000313" key="3">
    <source>
        <dbReference type="Proteomes" id="UP000646749"/>
    </source>
</evidence>
<feature type="transmembrane region" description="Helical" evidence="1">
    <location>
        <begin position="6"/>
        <end position="26"/>
    </location>
</feature>
<keyword evidence="3" id="KW-1185">Reference proteome</keyword>
<evidence type="ECO:0008006" key="4">
    <source>
        <dbReference type="Google" id="ProtNLM"/>
    </source>
</evidence>
<keyword evidence="1" id="KW-0472">Membrane</keyword>
<protein>
    <recommendedName>
        <fullName evidence="4">Secreted protein</fullName>
    </recommendedName>
</protein>
<dbReference type="RefSeq" id="WP_203871618.1">
    <property type="nucleotide sequence ID" value="NZ_BONW01000062.1"/>
</dbReference>
<keyword evidence="1" id="KW-0812">Transmembrane</keyword>